<dbReference type="PANTHER" id="PTHR37984">
    <property type="entry name" value="PROTEIN CBG26694"/>
    <property type="match status" value="1"/>
</dbReference>
<evidence type="ECO:0000256" key="1">
    <source>
        <dbReference type="ARBA" id="ARBA00010879"/>
    </source>
</evidence>
<dbReference type="Gene3D" id="3.30.70.270">
    <property type="match status" value="1"/>
</dbReference>
<dbReference type="InterPro" id="IPR000477">
    <property type="entry name" value="RT_dom"/>
</dbReference>
<dbReference type="InterPro" id="IPR043502">
    <property type="entry name" value="DNA/RNA_pol_sf"/>
</dbReference>
<feature type="domain" description="Reverse transcriptase" evidence="3">
    <location>
        <begin position="1"/>
        <end position="65"/>
    </location>
</feature>
<comment type="caution">
    <text evidence="4">The sequence shown here is derived from an EMBL/GenBank/DDBJ whole genome shotgun (WGS) entry which is preliminary data.</text>
</comment>
<name>A0ABR3NS68_9TELE</name>
<evidence type="ECO:0000259" key="3">
    <source>
        <dbReference type="PROSITE" id="PS50878"/>
    </source>
</evidence>
<sequence length="107" mass="11983">MSELLLNVEGVCCYMDDILVYGFTHEEHDHRLDEVLKAIHASGLKLKKEKCNFGQKELGFVGHCFSQEGISPNPEKVCAILDLSKPQNPQKSATLKLKTVFGFSLDM</sequence>
<gene>
    <name evidence="4" type="ORF">QQF64_026191</name>
</gene>
<proteinExistence type="inferred from homology"/>
<protein>
    <recommendedName>
        <fullName evidence="2">ribonuclease H</fullName>
        <ecNumber evidence="2">3.1.26.4</ecNumber>
    </recommendedName>
</protein>
<dbReference type="EC" id="3.1.26.4" evidence="2"/>
<evidence type="ECO:0000313" key="5">
    <source>
        <dbReference type="Proteomes" id="UP001558613"/>
    </source>
</evidence>
<organism evidence="4 5">
    <name type="scientific">Cirrhinus molitorella</name>
    <name type="common">mud carp</name>
    <dbReference type="NCBI Taxonomy" id="172907"/>
    <lineage>
        <taxon>Eukaryota</taxon>
        <taxon>Metazoa</taxon>
        <taxon>Chordata</taxon>
        <taxon>Craniata</taxon>
        <taxon>Vertebrata</taxon>
        <taxon>Euteleostomi</taxon>
        <taxon>Actinopterygii</taxon>
        <taxon>Neopterygii</taxon>
        <taxon>Teleostei</taxon>
        <taxon>Ostariophysi</taxon>
        <taxon>Cypriniformes</taxon>
        <taxon>Cyprinidae</taxon>
        <taxon>Labeoninae</taxon>
        <taxon>Labeonini</taxon>
        <taxon>Cirrhinus</taxon>
    </lineage>
</organism>
<dbReference type="InterPro" id="IPR050951">
    <property type="entry name" value="Retrovirus_Pol_polyprotein"/>
</dbReference>
<dbReference type="SUPFAM" id="SSF56672">
    <property type="entry name" value="DNA/RNA polymerases"/>
    <property type="match status" value="1"/>
</dbReference>
<dbReference type="EMBL" id="JAYMGO010000003">
    <property type="protein sequence ID" value="KAL1279518.1"/>
    <property type="molecule type" value="Genomic_DNA"/>
</dbReference>
<dbReference type="Pfam" id="PF00078">
    <property type="entry name" value="RVT_1"/>
    <property type="match status" value="1"/>
</dbReference>
<comment type="similarity">
    <text evidence="1">Belongs to the beta type-B retroviral polymerase family. HERV class-II K(HML-2) pol subfamily.</text>
</comment>
<dbReference type="Proteomes" id="UP001558613">
    <property type="component" value="Unassembled WGS sequence"/>
</dbReference>
<accession>A0ABR3NS68</accession>
<dbReference type="InterPro" id="IPR043128">
    <property type="entry name" value="Rev_trsase/Diguanyl_cyclase"/>
</dbReference>
<evidence type="ECO:0000256" key="2">
    <source>
        <dbReference type="ARBA" id="ARBA00012180"/>
    </source>
</evidence>
<reference evidence="4 5" key="1">
    <citation type="submission" date="2023-09" db="EMBL/GenBank/DDBJ databases">
        <authorList>
            <person name="Wang M."/>
        </authorList>
    </citation>
    <scope>NUCLEOTIDE SEQUENCE [LARGE SCALE GENOMIC DNA]</scope>
    <source>
        <strain evidence="4">GT-2023</strain>
        <tissue evidence="4">Liver</tissue>
    </source>
</reference>
<evidence type="ECO:0000313" key="4">
    <source>
        <dbReference type="EMBL" id="KAL1279518.1"/>
    </source>
</evidence>
<keyword evidence="5" id="KW-1185">Reference proteome</keyword>
<dbReference type="PANTHER" id="PTHR37984:SF5">
    <property type="entry name" value="PROTEIN NYNRIN-LIKE"/>
    <property type="match status" value="1"/>
</dbReference>
<dbReference type="PROSITE" id="PS50878">
    <property type="entry name" value="RT_POL"/>
    <property type="match status" value="1"/>
</dbReference>